<feature type="transmembrane region" description="Helical" evidence="1">
    <location>
        <begin position="218"/>
        <end position="240"/>
    </location>
</feature>
<organism evidence="2 3">
    <name type="scientific">Paucilactobacillus suebicus DSM 5007 = KCTC 3549</name>
    <dbReference type="NCBI Taxonomy" id="1423807"/>
    <lineage>
        <taxon>Bacteria</taxon>
        <taxon>Bacillati</taxon>
        <taxon>Bacillota</taxon>
        <taxon>Bacilli</taxon>
        <taxon>Lactobacillales</taxon>
        <taxon>Lactobacillaceae</taxon>
        <taxon>Paucilactobacillus</taxon>
    </lineage>
</organism>
<protein>
    <submittedName>
        <fullName evidence="2">Uncharacterized protein</fullName>
    </submittedName>
</protein>
<evidence type="ECO:0000256" key="1">
    <source>
        <dbReference type="SAM" id="Phobius"/>
    </source>
</evidence>
<evidence type="ECO:0000313" key="2">
    <source>
        <dbReference type="EMBL" id="KRM10225.1"/>
    </source>
</evidence>
<feature type="transmembrane region" description="Helical" evidence="1">
    <location>
        <begin position="111"/>
        <end position="133"/>
    </location>
</feature>
<dbReference type="OrthoDB" id="258743at2"/>
<reference evidence="2 3" key="1">
    <citation type="journal article" date="2015" name="Genome Announc.">
        <title>Expanding the biotechnology potential of lactobacilli through comparative genomics of 213 strains and associated genera.</title>
        <authorList>
            <person name="Sun Z."/>
            <person name="Harris H.M."/>
            <person name="McCann A."/>
            <person name="Guo C."/>
            <person name="Argimon S."/>
            <person name="Zhang W."/>
            <person name="Yang X."/>
            <person name="Jeffery I.B."/>
            <person name="Cooney J.C."/>
            <person name="Kagawa T.F."/>
            <person name="Liu W."/>
            <person name="Song Y."/>
            <person name="Salvetti E."/>
            <person name="Wrobel A."/>
            <person name="Rasinkangas P."/>
            <person name="Parkhill J."/>
            <person name="Rea M.C."/>
            <person name="O'Sullivan O."/>
            <person name="Ritari J."/>
            <person name="Douillard F.P."/>
            <person name="Paul Ross R."/>
            <person name="Yang R."/>
            <person name="Briner A.E."/>
            <person name="Felis G.E."/>
            <person name="de Vos W.M."/>
            <person name="Barrangou R."/>
            <person name="Klaenhammer T.R."/>
            <person name="Caufield P.W."/>
            <person name="Cui Y."/>
            <person name="Zhang H."/>
            <person name="O'Toole P.W."/>
        </authorList>
    </citation>
    <scope>NUCLEOTIDE SEQUENCE [LARGE SCALE GENOMIC DNA]</scope>
    <source>
        <strain evidence="2 3">DSM 5007</strain>
    </source>
</reference>
<gene>
    <name evidence="2" type="ORF">FD16_GL001429</name>
</gene>
<name>A0A0R1VX23_9LACO</name>
<keyword evidence="1" id="KW-0472">Membrane</keyword>
<keyword evidence="1" id="KW-0812">Transmembrane</keyword>
<accession>A0A0R1VX23</accession>
<dbReference type="EMBL" id="AZGF01000030">
    <property type="protein sequence ID" value="KRM10225.1"/>
    <property type="molecule type" value="Genomic_DNA"/>
</dbReference>
<feature type="transmembrane region" description="Helical" evidence="1">
    <location>
        <begin position="189"/>
        <end position="212"/>
    </location>
</feature>
<dbReference type="RefSeq" id="WP_010621440.1">
    <property type="nucleotide sequence ID" value="NZ_AZGF01000030.1"/>
</dbReference>
<dbReference type="AlphaFoldDB" id="A0A0R1VX23"/>
<feature type="transmembrane region" description="Helical" evidence="1">
    <location>
        <begin position="50"/>
        <end position="69"/>
    </location>
</feature>
<evidence type="ECO:0000313" key="3">
    <source>
        <dbReference type="Proteomes" id="UP000051820"/>
    </source>
</evidence>
<keyword evidence="3" id="KW-1185">Reference proteome</keyword>
<proteinExistence type="predicted"/>
<feature type="transmembrane region" description="Helical" evidence="1">
    <location>
        <begin position="12"/>
        <end position="30"/>
    </location>
</feature>
<dbReference type="eggNOG" id="ENOG5031PIN">
    <property type="taxonomic scope" value="Bacteria"/>
</dbReference>
<sequence length="259" mass="28603">MIQTIVNDFIQIILYLVVIPSILGTLLVIINHNNKQKIVNILGFRAQVFGAFIGIIIHELSHLLMALVFRHKITSFRLVRLPSRKDPDDNSLGYVNHSWNERSVYQQVGNVFIGVAPIIGNTLAILALTQWLLPQVVATFESSGDFLDVSLLSGAPFGFWGLLIWVILCSNICTGGFDLSSADIKNARIGIVGFLIILVVISIPIGLFGWSLDGFKQFMIIIYSAMAFALVVSLLTNAAIRLLGRFKTSRATSRPRHLG</sequence>
<feature type="transmembrane region" description="Helical" evidence="1">
    <location>
        <begin position="157"/>
        <end position="177"/>
    </location>
</feature>
<comment type="caution">
    <text evidence="2">The sequence shown here is derived from an EMBL/GenBank/DDBJ whole genome shotgun (WGS) entry which is preliminary data.</text>
</comment>
<dbReference type="PATRIC" id="fig|1423807.3.peg.1456"/>
<keyword evidence="1" id="KW-1133">Transmembrane helix</keyword>
<dbReference type="Proteomes" id="UP000051820">
    <property type="component" value="Unassembled WGS sequence"/>
</dbReference>
<dbReference type="STRING" id="1423807.FD16_GL001429"/>